<accession>A0A3P6FC34</accession>
<sequence>MLRGYQNSSCLSLWVMLFSLFLVITLKQSSGNDENFFTTQFMAPRDGSMSKWYVL</sequence>
<evidence type="ECO:0000313" key="2">
    <source>
        <dbReference type="EMBL" id="VDD49880.1"/>
    </source>
</evidence>
<organism evidence="2">
    <name type="scientific">Brassica oleracea</name>
    <name type="common">Wild cabbage</name>
    <dbReference type="NCBI Taxonomy" id="3712"/>
    <lineage>
        <taxon>Eukaryota</taxon>
        <taxon>Viridiplantae</taxon>
        <taxon>Streptophyta</taxon>
        <taxon>Embryophyta</taxon>
        <taxon>Tracheophyta</taxon>
        <taxon>Spermatophyta</taxon>
        <taxon>Magnoliopsida</taxon>
        <taxon>eudicotyledons</taxon>
        <taxon>Gunneridae</taxon>
        <taxon>Pentapetalae</taxon>
        <taxon>rosids</taxon>
        <taxon>malvids</taxon>
        <taxon>Brassicales</taxon>
        <taxon>Brassicaceae</taxon>
        <taxon>Brassiceae</taxon>
        <taxon>Brassica</taxon>
    </lineage>
</organism>
<feature type="signal peptide" evidence="1">
    <location>
        <begin position="1"/>
        <end position="31"/>
    </location>
</feature>
<proteinExistence type="predicted"/>
<name>A0A3P6FC34_BRAOL</name>
<evidence type="ECO:0000256" key="1">
    <source>
        <dbReference type="SAM" id="SignalP"/>
    </source>
</evidence>
<reference evidence="2" key="1">
    <citation type="submission" date="2018-11" db="EMBL/GenBank/DDBJ databases">
        <authorList>
            <consortium name="Genoscope - CEA"/>
            <person name="William W."/>
        </authorList>
    </citation>
    <scope>NUCLEOTIDE SEQUENCE</scope>
</reference>
<feature type="chain" id="PRO_5018257442" evidence="1">
    <location>
        <begin position="32"/>
        <end position="55"/>
    </location>
</feature>
<gene>
    <name evidence="2" type="ORF">BOLC1T02269H</name>
</gene>
<dbReference type="AlphaFoldDB" id="A0A3P6FC34"/>
<dbReference type="EMBL" id="LR031878">
    <property type="protein sequence ID" value="VDD49880.1"/>
    <property type="molecule type" value="Genomic_DNA"/>
</dbReference>
<protein>
    <submittedName>
        <fullName evidence="2">Uncharacterized protein</fullName>
    </submittedName>
</protein>
<keyword evidence="1" id="KW-0732">Signal</keyword>